<name>A0ABS0XUD2_9SPHN</name>
<dbReference type="Pfam" id="PF05988">
    <property type="entry name" value="DUF899"/>
    <property type="match status" value="1"/>
</dbReference>
<comment type="caution">
    <text evidence="2">The sequence shown here is derived from an EMBL/GenBank/DDBJ whole genome shotgun (WGS) entry which is preliminary data.</text>
</comment>
<accession>A0ABS0XUD2</accession>
<keyword evidence="3" id="KW-1185">Reference proteome</keyword>
<dbReference type="InterPro" id="IPR010296">
    <property type="entry name" value="DUF899_thioredox"/>
</dbReference>
<evidence type="ECO:0000313" key="2">
    <source>
        <dbReference type="EMBL" id="MBJ6123651.1"/>
    </source>
</evidence>
<feature type="region of interest" description="Disordered" evidence="1">
    <location>
        <begin position="164"/>
        <end position="194"/>
    </location>
</feature>
<organism evidence="2 3">
    <name type="scientific">Sphingomonas mollis</name>
    <dbReference type="NCBI Taxonomy" id="2795726"/>
    <lineage>
        <taxon>Bacteria</taxon>
        <taxon>Pseudomonadati</taxon>
        <taxon>Pseudomonadota</taxon>
        <taxon>Alphaproteobacteria</taxon>
        <taxon>Sphingomonadales</taxon>
        <taxon>Sphingomonadaceae</taxon>
        <taxon>Sphingomonas</taxon>
    </lineage>
</organism>
<proteinExistence type="predicted"/>
<gene>
    <name evidence="2" type="ORF">JAO74_17885</name>
</gene>
<reference evidence="3" key="1">
    <citation type="submission" date="2020-12" db="EMBL/GenBank/DDBJ databases">
        <title>Hymenobacter sp.</title>
        <authorList>
            <person name="Kim M.K."/>
        </authorList>
    </citation>
    <scope>NUCLEOTIDE SEQUENCE [LARGE SCALE GENOMIC DNA]</scope>
    <source>
        <strain evidence="3">BT553</strain>
    </source>
</reference>
<protein>
    <submittedName>
        <fullName evidence="2">DUF899 family protein</fullName>
    </submittedName>
</protein>
<evidence type="ECO:0000256" key="1">
    <source>
        <dbReference type="SAM" id="MobiDB-lite"/>
    </source>
</evidence>
<dbReference type="EMBL" id="JAELXS010000018">
    <property type="protein sequence ID" value="MBJ6123651.1"/>
    <property type="molecule type" value="Genomic_DNA"/>
</dbReference>
<evidence type="ECO:0000313" key="3">
    <source>
        <dbReference type="Proteomes" id="UP000640426"/>
    </source>
</evidence>
<dbReference type="Proteomes" id="UP000640426">
    <property type="component" value="Unassembled WGS sequence"/>
</dbReference>
<sequence>METQTAERLTWAMTGASRSFAGFPDMAEYQGLIAEYQAARGIGAADIDLFDGKDTLITYFWMYGPERERPCPMCTDTLSGLDGVAINITQRAAFKVLGRSPVSRQLAFARERGWDHLEFVQTLGDDYARDIRALSPEGDEYPSFVVYHLDGNAVRVFYAAEMPKDAADPGQDPRGATDLSPLWNVLDHTPEGRGADWYPKLEYQD</sequence>